<dbReference type="GO" id="GO:0051959">
    <property type="term" value="F:dynein light intermediate chain binding"/>
    <property type="evidence" value="ECO:0007669"/>
    <property type="project" value="InterPro"/>
</dbReference>
<dbReference type="GO" id="GO:0005930">
    <property type="term" value="C:axoneme"/>
    <property type="evidence" value="ECO:0007669"/>
    <property type="project" value="UniProtKB-SubCell"/>
</dbReference>
<keyword evidence="5" id="KW-0547">Nucleotide-binding</keyword>
<dbReference type="GO" id="GO:0005874">
    <property type="term" value="C:microtubule"/>
    <property type="evidence" value="ECO:0007669"/>
    <property type="project" value="UniProtKB-KW"/>
</dbReference>
<evidence type="ECO:0008006" key="17">
    <source>
        <dbReference type="Google" id="ProtNLM"/>
    </source>
</evidence>
<feature type="coiled-coil region" evidence="13">
    <location>
        <begin position="1"/>
        <end position="60"/>
    </location>
</feature>
<dbReference type="AlphaFoldDB" id="A0A7S2W474"/>
<keyword evidence="9" id="KW-0969">Cilium</keyword>
<evidence type="ECO:0000256" key="4">
    <source>
        <dbReference type="ARBA" id="ARBA00022737"/>
    </source>
</evidence>
<evidence type="ECO:0000256" key="3">
    <source>
        <dbReference type="ARBA" id="ARBA00022701"/>
    </source>
</evidence>
<sequence length="285" mass="31984">MNEALADANAILAEKQAALQEVVDKVNTLQATCEETLSEKNRLAKEAQNTRARLERAEKLTSGLASEGIRWKESVEQSAEEIKYLVGDMFLASACVSYYGSFTGAYREKLLNSWLSEVKSAGIPCSNTFSLVKVIGDPVLVREWQIFGLPTDEISTNNAILATRGKRWPLMIDPQMQANRWIKQKESRNGIECVKMTDPSMLRSLEAAVRNGKPLLLQDLGEHIDPALEPILQKAVFRQKGRNLIRIGDSDVDYDDNFKLYMTTKMPNPHYLPEVCIKVHLSISP</sequence>
<keyword evidence="11" id="KW-0206">Cytoskeleton</keyword>
<feature type="domain" description="Dynein heavy chain ATP-binding dynein motor region" evidence="15">
    <location>
        <begin position="142"/>
        <end position="280"/>
    </location>
</feature>
<dbReference type="InterPro" id="IPR035706">
    <property type="entry name" value="AAA_9"/>
</dbReference>
<keyword evidence="8 13" id="KW-0175">Coiled coil</keyword>
<gene>
    <name evidence="16" type="ORF">QSP1433_LOCUS1739</name>
</gene>
<evidence type="ECO:0000256" key="1">
    <source>
        <dbReference type="ARBA" id="ARBA00004430"/>
    </source>
</evidence>
<reference evidence="16" key="1">
    <citation type="submission" date="2021-01" db="EMBL/GenBank/DDBJ databases">
        <authorList>
            <person name="Corre E."/>
            <person name="Pelletier E."/>
            <person name="Niang G."/>
            <person name="Scheremetjew M."/>
            <person name="Finn R."/>
            <person name="Kale V."/>
            <person name="Holt S."/>
            <person name="Cochrane G."/>
            <person name="Meng A."/>
            <person name="Brown T."/>
            <person name="Cohen L."/>
        </authorList>
    </citation>
    <scope>NUCLEOTIDE SEQUENCE</scope>
    <source>
        <strain evidence="16">NY070348D</strain>
    </source>
</reference>
<dbReference type="Gene3D" id="1.20.920.20">
    <property type="match status" value="1"/>
</dbReference>
<evidence type="ECO:0000256" key="2">
    <source>
        <dbReference type="ARBA" id="ARBA00022490"/>
    </source>
</evidence>
<dbReference type="InterPro" id="IPR027417">
    <property type="entry name" value="P-loop_NTPase"/>
</dbReference>
<dbReference type="GO" id="GO:0045505">
    <property type="term" value="F:dynein intermediate chain binding"/>
    <property type="evidence" value="ECO:0007669"/>
    <property type="project" value="InterPro"/>
</dbReference>
<organism evidence="16">
    <name type="scientific">Mucochytrium quahogii</name>
    <dbReference type="NCBI Taxonomy" id="96639"/>
    <lineage>
        <taxon>Eukaryota</taxon>
        <taxon>Sar</taxon>
        <taxon>Stramenopiles</taxon>
        <taxon>Bigyra</taxon>
        <taxon>Labyrinthulomycetes</taxon>
        <taxon>Thraustochytrida</taxon>
        <taxon>Thraustochytriidae</taxon>
        <taxon>Mucochytrium</taxon>
    </lineage>
</organism>
<evidence type="ECO:0000259" key="15">
    <source>
        <dbReference type="Pfam" id="PF12781"/>
    </source>
</evidence>
<dbReference type="FunFam" id="3.40.50.300:FF:000049">
    <property type="entry name" value="Dynein, axonemal, heavy chain 5"/>
    <property type="match status" value="1"/>
</dbReference>
<dbReference type="Pfam" id="PF12781">
    <property type="entry name" value="AAA_9"/>
    <property type="match status" value="1"/>
</dbReference>
<dbReference type="GO" id="GO:0005524">
    <property type="term" value="F:ATP binding"/>
    <property type="evidence" value="ECO:0007669"/>
    <property type="project" value="UniProtKB-KW"/>
</dbReference>
<dbReference type="GO" id="GO:0007018">
    <property type="term" value="P:microtubule-based movement"/>
    <property type="evidence" value="ECO:0007669"/>
    <property type="project" value="InterPro"/>
</dbReference>
<accession>A0A7S2W474</accession>
<keyword evidence="12" id="KW-0966">Cell projection</keyword>
<dbReference type="InterPro" id="IPR026983">
    <property type="entry name" value="DHC"/>
</dbReference>
<name>A0A7S2W474_9STRA</name>
<keyword evidence="2" id="KW-0963">Cytoplasm</keyword>
<evidence type="ECO:0000259" key="14">
    <source>
        <dbReference type="Pfam" id="PF12777"/>
    </source>
</evidence>
<evidence type="ECO:0000256" key="12">
    <source>
        <dbReference type="ARBA" id="ARBA00023273"/>
    </source>
</evidence>
<evidence type="ECO:0000256" key="13">
    <source>
        <dbReference type="SAM" id="Coils"/>
    </source>
</evidence>
<keyword evidence="4" id="KW-0677">Repeat</keyword>
<keyword evidence="6" id="KW-0067">ATP-binding</keyword>
<evidence type="ECO:0000256" key="11">
    <source>
        <dbReference type="ARBA" id="ARBA00023212"/>
    </source>
</evidence>
<keyword evidence="3" id="KW-0493">Microtubule</keyword>
<dbReference type="Pfam" id="PF12777">
    <property type="entry name" value="MT"/>
    <property type="match status" value="1"/>
</dbReference>
<feature type="domain" description="Dynein heavy chain coiled coil stalk" evidence="14">
    <location>
        <begin position="4"/>
        <end position="113"/>
    </location>
</feature>
<evidence type="ECO:0000256" key="9">
    <source>
        <dbReference type="ARBA" id="ARBA00023069"/>
    </source>
</evidence>
<keyword evidence="10" id="KW-0505">Motor protein</keyword>
<dbReference type="InterPro" id="IPR024743">
    <property type="entry name" value="Dynein_HC_stalk"/>
</dbReference>
<evidence type="ECO:0000256" key="8">
    <source>
        <dbReference type="ARBA" id="ARBA00023054"/>
    </source>
</evidence>
<evidence type="ECO:0000256" key="7">
    <source>
        <dbReference type="ARBA" id="ARBA00023017"/>
    </source>
</evidence>
<evidence type="ECO:0000256" key="5">
    <source>
        <dbReference type="ARBA" id="ARBA00022741"/>
    </source>
</evidence>
<evidence type="ECO:0000313" key="16">
    <source>
        <dbReference type="EMBL" id="CAD9666480.1"/>
    </source>
</evidence>
<protein>
    <recommendedName>
        <fullName evidence="17">Dynein heavy chain</fullName>
    </recommendedName>
</protein>
<dbReference type="PANTHER" id="PTHR22878:SF68">
    <property type="entry name" value="DYNEIN HEAVY CHAIN 6, AXONEMAL-LIKE"/>
    <property type="match status" value="1"/>
</dbReference>
<evidence type="ECO:0000256" key="10">
    <source>
        <dbReference type="ARBA" id="ARBA00023175"/>
    </source>
</evidence>
<dbReference type="Gene3D" id="3.40.50.300">
    <property type="entry name" value="P-loop containing nucleotide triphosphate hydrolases"/>
    <property type="match status" value="1"/>
</dbReference>
<dbReference type="GO" id="GO:0030286">
    <property type="term" value="C:dynein complex"/>
    <property type="evidence" value="ECO:0007669"/>
    <property type="project" value="UniProtKB-KW"/>
</dbReference>
<keyword evidence="7" id="KW-0243">Dynein</keyword>
<dbReference type="EMBL" id="HBHK01002891">
    <property type="protein sequence ID" value="CAD9666480.1"/>
    <property type="molecule type" value="Transcribed_RNA"/>
</dbReference>
<evidence type="ECO:0000256" key="6">
    <source>
        <dbReference type="ARBA" id="ARBA00022840"/>
    </source>
</evidence>
<proteinExistence type="predicted"/>
<dbReference type="PANTHER" id="PTHR22878">
    <property type="entry name" value="DYNEIN HEAVY CHAIN 6, AXONEMAL-LIKE-RELATED"/>
    <property type="match status" value="1"/>
</dbReference>
<comment type="subcellular location">
    <subcellularLocation>
        <location evidence="1">Cytoplasm</location>
        <location evidence="1">Cytoskeleton</location>
        <location evidence="1">Cilium axoneme</location>
    </subcellularLocation>
</comment>